<feature type="domain" description="EamA" evidence="6">
    <location>
        <begin position="7"/>
        <end position="136"/>
    </location>
</feature>
<feature type="transmembrane region" description="Helical" evidence="5">
    <location>
        <begin position="147"/>
        <end position="168"/>
    </location>
</feature>
<feature type="transmembrane region" description="Helical" evidence="5">
    <location>
        <begin position="123"/>
        <end position="141"/>
    </location>
</feature>
<evidence type="ECO:0000256" key="5">
    <source>
        <dbReference type="SAM" id="Phobius"/>
    </source>
</evidence>
<dbReference type="PANTHER" id="PTHR32322:SF9">
    <property type="entry name" value="AMINO-ACID METABOLITE EFFLUX PUMP-RELATED"/>
    <property type="match status" value="1"/>
</dbReference>
<dbReference type="InterPro" id="IPR000620">
    <property type="entry name" value="EamA_dom"/>
</dbReference>
<evidence type="ECO:0000259" key="6">
    <source>
        <dbReference type="Pfam" id="PF00892"/>
    </source>
</evidence>
<keyword evidence="8" id="KW-1185">Reference proteome</keyword>
<dbReference type="Proteomes" id="UP001369082">
    <property type="component" value="Unassembled WGS sequence"/>
</dbReference>
<keyword evidence="3 5" id="KW-1133">Transmembrane helix</keyword>
<comment type="caution">
    <text evidence="7">The sequence shown here is derived from an EMBL/GenBank/DDBJ whole genome shotgun (WGS) entry which is preliminary data.</text>
</comment>
<name>A0ABU9GMG2_9GAMM</name>
<feature type="transmembrane region" description="Helical" evidence="5">
    <location>
        <begin position="239"/>
        <end position="258"/>
    </location>
</feature>
<evidence type="ECO:0000313" key="8">
    <source>
        <dbReference type="Proteomes" id="UP001369082"/>
    </source>
</evidence>
<organism evidence="7 8">
    <name type="scientific">Psychromonas aquatilis</name>
    <dbReference type="NCBI Taxonomy" id="2005072"/>
    <lineage>
        <taxon>Bacteria</taxon>
        <taxon>Pseudomonadati</taxon>
        <taxon>Pseudomonadota</taxon>
        <taxon>Gammaproteobacteria</taxon>
        <taxon>Alteromonadales</taxon>
        <taxon>Psychromonadaceae</taxon>
        <taxon>Psychromonas</taxon>
    </lineage>
</organism>
<feature type="domain" description="EamA" evidence="6">
    <location>
        <begin position="149"/>
        <end position="281"/>
    </location>
</feature>
<evidence type="ECO:0000256" key="2">
    <source>
        <dbReference type="ARBA" id="ARBA00022692"/>
    </source>
</evidence>
<dbReference type="InterPro" id="IPR037185">
    <property type="entry name" value="EmrE-like"/>
</dbReference>
<dbReference type="InterPro" id="IPR050638">
    <property type="entry name" value="AA-Vitamin_Transporters"/>
</dbReference>
<dbReference type="PANTHER" id="PTHR32322">
    <property type="entry name" value="INNER MEMBRANE TRANSPORTER"/>
    <property type="match status" value="1"/>
</dbReference>
<reference evidence="7 8" key="1">
    <citation type="submission" date="2024-02" db="EMBL/GenBank/DDBJ databases">
        <title>Bacteria isolated from the canopy kelp, Nereocystis luetkeana.</title>
        <authorList>
            <person name="Pfister C.A."/>
            <person name="Younker I.T."/>
            <person name="Light S.H."/>
        </authorList>
    </citation>
    <scope>NUCLEOTIDE SEQUENCE [LARGE SCALE GENOMIC DNA]</scope>
    <source>
        <strain evidence="7 8">TI.1.05</strain>
    </source>
</reference>
<evidence type="ECO:0000256" key="3">
    <source>
        <dbReference type="ARBA" id="ARBA00022989"/>
    </source>
</evidence>
<dbReference type="Pfam" id="PF00892">
    <property type="entry name" value="EamA"/>
    <property type="match status" value="2"/>
</dbReference>
<sequence>MSVSSVLRLFLLASVWGGSFLFMRITANSLGPAFLIEGRVLTAALCLLLIGVCLRYRLNLLSNIKHFFIIGTTNTAFPFLMFAYAAQTLNASTLAILNSTAPLFGVIIASIWQKEKLKLKATIGLMIGMLGVVFLVGHQAVTLGDDGVLAIFACLSAAFMYGFSANYTKVAPSVTPFENAHGSMWAAVIIVLPLLPFIPIREAVTAPISLSVITLGVVCTGFAYLLYFRLVKDDGPASALSVTFLVPLFGILWGTLFLGEEVGINTLIGALLVITGTILVTGFSLKKAIKNN</sequence>
<protein>
    <submittedName>
        <fullName evidence="7">DMT family transporter</fullName>
    </submittedName>
</protein>
<feature type="transmembrane region" description="Helical" evidence="5">
    <location>
        <begin position="206"/>
        <end position="227"/>
    </location>
</feature>
<keyword evidence="2 5" id="KW-0812">Transmembrane</keyword>
<feature type="transmembrane region" description="Helical" evidence="5">
    <location>
        <begin position="91"/>
        <end position="111"/>
    </location>
</feature>
<keyword evidence="4 5" id="KW-0472">Membrane</keyword>
<feature type="transmembrane region" description="Helical" evidence="5">
    <location>
        <begin position="66"/>
        <end position="85"/>
    </location>
</feature>
<feature type="transmembrane region" description="Helical" evidence="5">
    <location>
        <begin position="264"/>
        <end position="285"/>
    </location>
</feature>
<feature type="transmembrane region" description="Helical" evidence="5">
    <location>
        <begin position="33"/>
        <end position="54"/>
    </location>
</feature>
<feature type="transmembrane region" description="Helical" evidence="5">
    <location>
        <begin position="180"/>
        <end position="200"/>
    </location>
</feature>
<gene>
    <name evidence="7" type="ORF">V6256_02665</name>
</gene>
<proteinExistence type="predicted"/>
<accession>A0ABU9GMG2</accession>
<comment type="subcellular location">
    <subcellularLocation>
        <location evidence="1">Membrane</location>
        <topology evidence="1">Multi-pass membrane protein</topology>
    </subcellularLocation>
</comment>
<evidence type="ECO:0000256" key="1">
    <source>
        <dbReference type="ARBA" id="ARBA00004141"/>
    </source>
</evidence>
<dbReference type="SUPFAM" id="SSF103481">
    <property type="entry name" value="Multidrug resistance efflux transporter EmrE"/>
    <property type="match status" value="2"/>
</dbReference>
<evidence type="ECO:0000313" key="7">
    <source>
        <dbReference type="EMBL" id="MEL0628498.1"/>
    </source>
</evidence>
<evidence type="ECO:0000256" key="4">
    <source>
        <dbReference type="ARBA" id="ARBA00023136"/>
    </source>
</evidence>
<dbReference type="EMBL" id="JBAKAZ010000006">
    <property type="protein sequence ID" value="MEL0628498.1"/>
    <property type="molecule type" value="Genomic_DNA"/>
</dbReference>
<dbReference type="RefSeq" id="WP_341596482.1">
    <property type="nucleotide sequence ID" value="NZ_JBAKAZ010000006.1"/>
</dbReference>